<proteinExistence type="predicted"/>
<reference evidence="3 4" key="1">
    <citation type="submission" date="2016-11" db="EMBL/GenBank/DDBJ databases">
        <title>The macronuclear genome of Stentor coeruleus: a giant cell with tiny introns.</title>
        <authorList>
            <person name="Slabodnick M."/>
            <person name="Ruby J.G."/>
            <person name="Reiff S.B."/>
            <person name="Swart E.C."/>
            <person name="Gosai S."/>
            <person name="Prabakaran S."/>
            <person name="Witkowska E."/>
            <person name="Larue G.E."/>
            <person name="Fisher S."/>
            <person name="Freeman R.M."/>
            <person name="Gunawardena J."/>
            <person name="Chu W."/>
            <person name="Stover N.A."/>
            <person name="Gregory B.D."/>
            <person name="Nowacki M."/>
            <person name="Derisi J."/>
            <person name="Roy S.W."/>
            <person name="Marshall W.F."/>
            <person name="Sood P."/>
        </authorList>
    </citation>
    <scope>NUCLEOTIDE SEQUENCE [LARGE SCALE GENOMIC DNA]</scope>
    <source>
        <strain evidence="3">WM001</strain>
    </source>
</reference>
<feature type="compositionally biased region" description="Basic and acidic residues" evidence="1">
    <location>
        <begin position="265"/>
        <end position="274"/>
    </location>
</feature>
<evidence type="ECO:0000313" key="3">
    <source>
        <dbReference type="EMBL" id="OMJ69463.1"/>
    </source>
</evidence>
<comment type="caution">
    <text evidence="3">The sequence shown here is derived from an EMBL/GenBank/DDBJ whole genome shotgun (WGS) entry which is preliminary data.</text>
</comment>
<feature type="transmembrane region" description="Helical" evidence="2">
    <location>
        <begin position="65"/>
        <end position="84"/>
    </location>
</feature>
<feature type="transmembrane region" description="Helical" evidence="2">
    <location>
        <begin position="104"/>
        <end position="128"/>
    </location>
</feature>
<dbReference type="OrthoDB" id="10578237at2759"/>
<accession>A0A1R2AY53</accession>
<feature type="transmembrane region" description="Helical" evidence="2">
    <location>
        <begin position="31"/>
        <end position="53"/>
    </location>
</feature>
<organism evidence="3 4">
    <name type="scientific">Stentor coeruleus</name>
    <dbReference type="NCBI Taxonomy" id="5963"/>
    <lineage>
        <taxon>Eukaryota</taxon>
        <taxon>Sar</taxon>
        <taxon>Alveolata</taxon>
        <taxon>Ciliophora</taxon>
        <taxon>Postciliodesmatophora</taxon>
        <taxon>Heterotrichea</taxon>
        <taxon>Heterotrichida</taxon>
        <taxon>Stentoridae</taxon>
        <taxon>Stentor</taxon>
    </lineage>
</organism>
<protein>
    <submittedName>
        <fullName evidence="3">Uncharacterized protein</fullName>
    </submittedName>
</protein>
<sequence length="289" mass="32772">MQNMPPDPNPGLQNPEQIDPVIVSIGRTQKAIYWMSGINILLILVFCEVICLYRDVCHTSADINIPIYASHGFLPVMLVILLLTLVSYESAEFIHINYLGPLRILILIVSILIIGFSIAEFVAGMILADTSKEDTWNQLTPIAQSYYDDDSDKLSSDYRTNVALVCLFQLICGVILLACGITVWVLYSKTPTGYLPKPKYGVRNGPTTIRKRADENRPLDQGTQGRFVEEQRIYGNLSPPRRFDDERRDEEMENRAGYTGVPRMQEIREDEPEHPLAPPSRNPFLRQTK</sequence>
<feature type="compositionally biased region" description="Basic and acidic residues" evidence="1">
    <location>
        <begin position="241"/>
        <end position="254"/>
    </location>
</feature>
<name>A0A1R2AY53_9CILI</name>
<evidence type="ECO:0000256" key="2">
    <source>
        <dbReference type="SAM" id="Phobius"/>
    </source>
</evidence>
<evidence type="ECO:0000256" key="1">
    <source>
        <dbReference type="SAM" id="MobiDB-lite"/>
    </source>
</evidence>
<dbReference type="Proteomes" id="UP000187209">
    <property type="component" value="Unassembled WGS sequence"/>
</dbReference>
<keyword evidence="2" id="KW-0812">Transmembrane</keyword>
<feature type="region of interest" description="Disordered" evidence="1">
    <location>
        <begin position="237"/>
        <end position="289"/>
    </location>
</feature>
<keyword evidence="2" id="KW-1133">Transmembrane helix</keyword>
<keyword evidence="2" id="KW-0472">Membrane</keyword>
<evidence type="ECO:0000313" key="4">
    <source>
        <dbReference type="Proteomes" id="UP000187209"/>
    </source>
</evidence>
<feature type="transmembrane region" description="Helical" evidence="2">
    <location>
        <begin position="162"/>
        <end position="187"/>
    </location>
</feature>
<dbReference type="AlphaFoldDB" id="A0A1R2AY53"/>
<dbReference type="EMBL" id="MPUH01001195">
    <property type="protein sequence ID" value="OMJ69463.1"/>
    <property type="molecule type" value="Genomic_DNA"/>
</dbReference>
<gene>
    <name evidence="3" type="ORF">SteCoe_32810</name>
</gene>
<keyword evidence="4" id="KW-1185">Reference proteome</keyword>